<dbReference type="AlphaFoldDB" id="A0AAI9HMY0"/>
<protein>
    <submittedName>
        <fullName evidence="1">Uncharacterized protein</fullName>
    </submittedName>
</protein>
<name>A0AAI9HMY0_CITFR</name>
<proteinExistence type="predicted"/>
<accession>A0AAI9HMY0</accession>
<dbReference type="EMBL" id="ABKLER030000059">
    <property type="protein sequence ID" value="EMN4148108.1"/>
    <property type="molecule type" value="Genomic_DNA"/>
</dbReference>
<gene>
    <name evidence="1" type="ORF">PQQ21_005487</name>
</gene>
<organism evidence="1">
    <name type="scientific">Citrobacter freundii</name>
    <dbReference type="NCBI Taxonomy" id="546"/>
    <lineage>
        <taxon>Bacteria</taxon>
        <taxon>Pseudomonadati</taxon>
        <taxon>Pseudomonadota</taxon>
        <taxon>Gammaproteobacteria</taxon>
        <taxon>Enterobacterales</taxon>
        <taxon>Enterobacteriaceae</taxon>
        <taxon>Citrobacter</taxon>
        <taxon>Citrobacter freundii complex</taxon>
    </lineage>
</organism>
<sequence length="28" mass="3285">MGRKSTPEEEIYLGEKQFPHLRALLNVQ</sequence>
<reference evidence="1" key="1">
    <citation type="submission" date="2024-02" db="EMBL/GenBank/DDBJ databases">
        <authorList>
            <consortium name="Clinical and Environmental Microbiology Branch: Whole genome sequencing antimicrobial resistance pathogens in the healthcare setting"/>
        </authorList>
    </citation>
    <scope>NUCLEOTIDE SEQUENCE</scope>
    <source>
        <strain evidence="1">2023GN-00102</strain>
    </source>
</reference>
<evidence type="ECO:0000313" key="1">
    <source>
        <dbReference type="EMBL" id="EMN4148108.1"/>
    </source>
</evidence>
<comment type="caution">
    <text evidence="1">The sequence shown here is derived from an EMBL/GenBank/DDBJ whole genome shotgun (WGS) entry which is preliminary data.</text>
</comment>